<sequence>MLPPYAKLLGVTLEQGDDGTPVIVMPFGQHVVGRPGYLQGGAISGLLEVAAIATLRHALAGEAGARIKPINATVDFLRGGRDHVTRATGTITRLGSRVATVEAVAWQDDRARPIAGARMNYLIEREGG</sequence>
<dbReference type="Gene3D" id="3.10.129.10">
    <property type="entry name" value="Hotdog Thioesterase"/>
    <property type="match status" value="1"/>
</dbReference>
<dbReference type="GO" id="GO:0016289">
    <property type="term" value="F:acyl-CoA hydrolase activity"/>
    <property type="evidence" value="ECO:0007669"/>
    <property type="project" value="UniProtKB-ARBA"/>
</dbReference>
<protein>
    <submittedName>
        <fullName evidence="3">Phenylacetic acid degradation protein</fullName>
    </submittedName>
</protein>
<dbReference type="OrthoDB" id="9813158at2"/>
<keyword evidence="1" id="KW-0378">Hydrolase</keyword>
<dbReference type="InterPro" id="IPR029069">
    <property type="entry name" value="HotDog_dom_sf"/>
</dbReference>
<dbReference type="InterPro" id="IPR003736">
    <property type="entry name" value="PAAI_dom"/>
</dbReference>
<accession>A0A147HYP0</accession>
<keyword evidence="4" id="KW-1185">Reference proteome</keyword>
<dbReference type="SUPFAM" id="SSF54637">
    <property type="entry name" value="Thioesterase/thiol ester dehydrase-isomerase"/>
    <property type="match status" value="1"/>
</dbReference>
<name>A0A147HYP0_9SPHN</name>
<evidence type="ECO:0000313" key="3">
    <source>
        <dbReference type="EMBL" id="KTT70020.1"/>
    </source>
</evidence>
<dbReference type="AlphaFoldDB" id="A0A147HYP0"/>
<dbReference type="CDD" id="cd03443">
    <property type="entry name" value="PaaI_thioesterase"/>
    <property type="match status" value="1"/>
</dbReference>
<dbReference type="Proteomes" id="UP000074310">
    <property type="component" value="Unassembled WGS sequence"/>
</dbReference>
<organism evidence="3 4">
    <name type="scientific">Sphingomonas endophytica</name>
    <dbReference type="NCBI Taxonomy" id="869719"/>
    <lineage>
        <taxon>Bacteria</taxon>
        <taxon>Pseudomonadati</taxon>
        <taxon>Pseudomonadota</taxon>
        <taxon>Alphaproteobacteria</taxon>
        <taxon>Sphingomonadales</taxon>
        <taxon>Sphingomonadaceae</taxon>
        <taxon>Sphingomonas</taxon>
    </lineage>
</organism>
<proteinExistence type="predicted"/>
<feature type="domain" description="Thioesterase" evidence="2">
    <location>
        <begin position="36"/>
        <end position="111"/>
    </location>
</feature>
<dbReference type="RefSeq" id="WP_058756477.1">
    <property type="nucleotide sequence ID" value="NZ_LDTB01000058.1"/>
</dbReference>
<dbReference type="EMBL" id="LDTB01000058">
    <property type="protein sequence ID" value="KTT70020.1"/>
    <property type="molecule type" value="Genomic_DNA"/>
</dbReference>
<comment type="caution">
    <text evidence="3">The sequence shown here is derived from an EMBL/GenBank/DDBJ whole genome shotgun (WGS) entry which is preliminary data.</text>
</comment>
<dbReference type="Pfam" id="PF03061">
    <property type="entry name" value="4HBT"/>
    <property type="match status" value="1"/>
</dbReference>
<evidence type="ECO:0000259" key="2">
    <source>
        <dbReference type="Pfam" id="PF03061"/>
    </source>
</evidence>
<dbReference type="NCBIfam" id="TIGR00369">
    <property type="entry name" value="unchar_dom_1"/>
    <property type="match status" value="1"/>
</dbReference>
<dbReference type="InterPro" id="IPR006683">
    <property type="entry name" value="Thioestr_dom"/>
</dbReference>
<dbReference type="PATRIC" id="fig|869719.3.peg.2649"/>
<gene>
    <name evidence="3" type="ORF">NS334_13285</name>
</gene>
<reference evidence="3 4" key="1">
    <citation type="journal article" date="2016" name="Front. Microbiol.">
        <title>Genomic Resource of Rice Seed Associated Bacteria.</title>
        <authorList>
            <person name="Midha S."/>
            <person name="Bansal K."/>
            <person name="Sharma S."/>
            <person name="Kumar N."/>
            <person name="Patil P.P."/>
            <person name="Chaudhry V."/>
            <person name="Patil P.B."/>
        </authorList>
    </citation>
    <scope>NUCLEOTIDE SEQUENCE [LARGE SCALE GENOMIC DNA]</scope>
    <source>
        <strain evidence="3 4">NS334</strain>
    </source>
</reference>
<evidence type="ECO:0000256" key="1">
    <source>
        <dbReference type="ARBA" id="ARBA00022801"/>
    </source>
</evidence>
<evidence type="ECO:0000313" key="4">
    <source>
        <dbReference type="Proteomes" id="UP000074310"/>
    </source>
</evidence>